<evidence type="ECO:0000313" key="2">
    <source>
        <dbReference type="Proteomes" id="UP000718593"/>
    </source>
</evidence>
<dbReference type="SUPFAM" id="SSF56762">
    <property type="entry name" value="HydB/Nqo4-like"/>
    <property type="match status" value="1"/>
</dbReference>
<dbReference type="InterPro" id="IPR029014">
    <property type="entry name" value="NiFe-Hase_large"/>
</dbReference>
<evidence type="ECO:0000313" key="1">
    <source>
        <dbReference type="EMBL" id="MBF1163474.1"/>
    </source>
</evidence>
<accession>A0A930BNR3</accession>
<proteinExistence type="predicted"/>
<protein>
    <recommendedName>
        <fullName evidence="3">Ni,Fe-hydrogenase I large subunit</fullName>
    </recommendedName>
</protein>
<gene>
    <name evidence="1" type="ORF">HXL68_00390</name>
</gene>
<dbReference type="Proteomes" id="UP000718593">
    <property type="component" value="Unassembled WGS sequence"/>
</dbReference>
<dbReference type="EMBL" id="JABZMI010000002">
    <property type="protein sequence ID" value="MBF1163474.1"/>
    <property type="molecule type" value="Genomic_DNA"/>
</dbReference>
<organism evidence="1 2">
    <name type="scientific">Dechloromonas agitata</name>
    <dbReference type="NCBI Taxonomy" id="73030"/>
    <lineage>
        <taxon>Bacteria</taxon>
        <taxon>Pseudomonadati</taxon>
        <taxon>Pseudomonadota</taxon>
        <taxon>Betaproteobacteria</taxon>
        <taxon>Rhodocyclales</taxon>
        <taxon>Azonexaceae</taxon>
        <taxon>Dechloromonas</taxon>
    </lineage>
</organism>
<comment type="caution">
    <text evidence="1">The sequence shown here is derived from an EMBL/GenBank/DDBJ whole genome shotgun (WGS) entry which is preliminary data.</text>
</comment>
<evidence type="ECO:0008006" key="3">
    <source>
        <dbReference type="Google" id="ProtNLM"/>
    </source>
</evidence>
<sequence length="303" mass="32717">MTTAGQLRVSARFADRQIDDLTVDLQRPSVARLFIGQLPDVVIKTVPYLFTLCSHAQRAAAQAAVNAALGETPRPPEQEALWLEVLHENLWRLLLDWPVAVGLPPAREAFIAWRALRQDAGCVAQTRDLIEQTLRPLVAACRERLAAATGDMAAITPAPDSRLDAEAWLAYWRGEVAEPPPLPVPASVLAAYLARQAEVEAAVTALADGLPFPIARAGSAGWGVGQTLTARGRLTHAVHVVEGRVARYRVQAPTDGFFADATALAALLANRRFVGLDQARQALEQAILALDPCLPYTLEVHDA</sequence>
<dbReference type="AlphaFoldDB" id="A0A930BNR3"/>
<name>A0A930BNR3_9RHOO</name>
<reference evidence="1" key="1">
    <citation type="submission" date="2020-04" db="EMBL/GenBank/DDBJ databases">
        <title>Deep metagenomics examines the oral microbiome during advanced dental caries in children, revealing novel taxa and co-occurrences with host molecules.</title>
        <authorList>
            <person name="Baker J.L."/>
            <person name="Morton J.T."/>
            <person name="Dinis M."/>
            <person name="Alvarez R."/>
            <person name="Tran N.C."/>
            <person name="Knight R."/>
            <person name="Edlund A."/>
        </authorList>
    </citation>
    <scope>NUCLEOTIDE SEQUENCE</scope>
    <source>
        <strain evidence="1">JCVI_32_bin.24</strain>
    </source>
</reference>
<dbReference type="Gene3D" id="1.10.645.10">
    <property type="entry name" value="Cytochrome-c3 Hydrogenase, chain B"/>
    <property type="match status" value="2"/>
</dbReference>